<evidence type="ECO:0000313" key="1">
    <source>
        <dbReference type="EMBL" id="PIS23400.1"/>
    </source>
</evidence>
<organism evidence="1 2">
    <name type="scientific">candidate division WWE3 bacterium CG08_land_8_20_14_0_20_40_13</name>
    <dbReference type="NCBI Taxonomy" id="1975084"/>
    <lineage>
        <taxon>Bacteria</taxon>
        <taxon>Katanobacteria</taxon>
    </lineage>
</organism>
<proteinExistence type="predicted"/>
<name>A0A2H0XEM4_UNCKA</name>
<accession>A0A2H0XEM4</accession>
<sequence>MGLLNDGGYTVACAERAFLDIVFLYKDYYFDNLKILDWDKVFSLLPIYKSNVLTKRIKGHFKSIKNEI</sequence>
<dbReference type="EMBL" id="PEYT01000003">
    <property type="protein sequence ID" value="PIS23400.1"/>
    <property type="molecule type" value="Genomic_DNA"/>
</dbReference>
<protein>
    <submittedName>
        <fullName evidence="1">Uncharacterized protein</fullName>
    </submittedName>
</protein>
<dbReference type="AlphaFoldDB" id="A0A2H0XEM4"/>
<reference evidence="2" key="1">
    <citation type="submission" date="2017-09" db="EMBL/GenBank/DDBJ databases">
        <title>Depth-based differentiation of microbial function through sediment-hosted aquifers and enrichment of novel symbionts in the deep terrestrial subsurface.</title>
        <authorList>
            <person name="Probst A.J."/>
            <person name="Ladd B."/>
            <person name="Jarett J.K."/>
            <person name="Geller-Mcgrath D.E."/>
            <person name="Sieber C.M.K."/>
            <person name="Emerson J.B."/>
            <person name="Anantharaman K."/>
            <person name="Thomas B.C."/>
            <person name="Malmstrom R."/>
            <person name="Stieglmeier M."/>
            <person name="Klingl A."/>
            <person name="Woyke T."/>
            <person name="Ryan C.M."/>
            <person name="Banfield J.F."/>
        </authorList>
    </citation>
    <scope>NUCLEOTIDE SEQUENCE [LARGE SCALE GENOMIC DNA]</scope>
</reference>
<comment type="caution">
    <text evidence="1">The sequence shown here is derived from an EMBL/GenBank/DDBJ whole genome shotgun (WGS) entry which is preliminary data.</text>
</comment>
<dbReference type="Proteomes" id="UP000230340">
    <property type="component" value="Unassembled WGS sequence"/>
</dbReference>
<evidence type="ECO:0000313" key="2">
    <source>
        <dbReference type="Proteomes" id="UP000230340"/>
    </source>
</evidence>
<gene>
    <name evidence="1" type="ORF">COT49_00310</name>
</gene>